<name>A0A0C1HIL3_9BACT</name>
<keyword evidence="3 9" id="KW-0808">Transferase</keyword>
<evidence type="ECO:0000259" key="8">
    <source>
        <dbReference type="Pfam" id="PF00483"/>
    </source>
</evidence>
<accession>A0A0C1HIL3</accession>
<reference evidence="9 10" key="1">
    <citation type="journal article" date="2014" name="Mol. Biol. Evol.">
        <title>Massive expansion of Ubiquitination-related gene families within the Chlamydiae.</title>
        <authorList>
            <person name="Domman D."/>
            <person name="Collingro A."/>
            <person name="Lagkouvardos I."/>
            <person name="Gehre L."/>
            <person name="Weinmaier T."/>
            <person name="Rattei T."/>
            <person name="Subtil A."/>
            <person name="Horn M."/>
        </authorList>
    </citation>
    <scope>NUCLEOTIDE SEQUENCE [LARGE SCALE GENOMIC DNA]</scope>
    <source>
        <strain evidence="9 10">EI2</strain>
    </source>
</reference>
<keyword evidence="5" id="KW-0547">Nucleotide-binding</keyword>
<dbReference type="EC" id="2.7.7.27" evidence="9"/>
<dbReference type="InterPro" id="IPR011831">
    <property type="entry name" value="ADP-Glc_PPase"/>
</dbReference>
<dbReference type="GO" id="GO:0005978">
    <property type="term" value="P:glycogen biosynthetic process"/>
    <property type="evidence" value="ECO:0007669"/>
    <property type="project" value="InterPro"/>
</dbReference>
<gene>
    <name evidence="9" type="primary">glgC</name>
    <name evidence="9" type="ORF">DB44_AL00920</name>
</gene>
<dbReference type="PANTHER" id="PTHR43523">
    <property type="entry name" value="GLUCOSE-1-PHOSPHATE ADENYLYLTRANSFERASE-RELATED"/>
    <property type="match status" value="1"/>
</dbReference>
<evidence type="ECO:0000256" key="5">
    <source>
        <dbReference type="ARBA" id="ARBA00022741"/>
    </source>
</evidence>
<evidence type="ECO:0000256" key="6">
    <source>
        <dbReference type="ARBA" id="ARBA00022840"/>
    </source>
</evidence>
<dbReference type="PANTHER" id="PTHR43523:SF12">
    <property type="entry name" value="GLUCOSE-1-PHOSPHATE ADENYLYLTRANSFERASE LARGE SUBUNIT 1, CHLOROPLASTIC-RELATED"/>
    <property type="match status" value="1"/>
</dbReference>
<keyword evidence="2" id="KW-0321">Glycogen metabolism</keyword>
<evidence type="ECO:0000256" key="3">
    <source>
        <dbReference type="ARBA" id="ARBA00022679"/>
    </source>
</evidence>
<dbReference type="InterPro" id="IPR011004">
    <property type="entry name" value="Trimer_LpxA-like_sf"/>
</dbReference>
<keyword evidence="6" id="KW-0067">ATP-binding</keyword>
<dbReference type="PROSITE" id="PS00809">
    <property type="entry name" value="ADP_GLC_PYROPHOSPH_2"/>
    <property type="match status" value="1"/>
</dbReference>
<dbReference type="CDD" id="cd04651">
    <property type="entry name" value="LbH_G1P_AT_C"/>
    <property type="match status" value="1"/>
</dbReference>
<dbReference type="AlphaFoldDB" id="A0A0C1HIL3"/>
<dbReference type="Proteomes" id="UP000031465">
    <property type="component" value="Unassembled WGS sequence"/>
</dbReference>
<comment type="caution">
    <text evidence="9">The sequence shown here is derived from an EMBL/GenBank/DDBJ whole genome shotgun (WGS) entry which is preliminary data.</text>
</comment>
<dbReference type="InterPro" id="IPR005835">
    <property type="entry name" value="NTP_transferase_dom"/>
</dbReference>
<dbReference type="EMBL" id="JSAN01000011">
    <property type="protein sequence ID" value="KIC74398.1"/>
    <property type="molecule type" value="Genomic_DNA"/>
</dbReference>
<dbReference type="SUPFAM" id="SSF51161">
    <property type="entry name" value="Trimeric LpxA-like enzymes"/>
    <property type="match status" value="1"/>
</dbReference>
<evidence type="ECO:0000256" key="7">
    <source>
        <dbReference type="ARBA" id="ARBA00023277"/>
    </source>
</evidence>
<dbReference type="CDD" id="cd02508">
    <property type="entry name" value="ADP_Glucose_PP"/>
    <property type="match status" value="1"/>
</dbReference>
<evidence type="ECO:0000256" key="1">
    <source>
        <dbReference type="ARBA" id="ARBA00010443"/>
    </source>
</evidence>
<evidence type="ECO:0000256" key="2">
    <source>
        <dbReference type="ARBA" id="ARBA00022600"/>
    </source>
</evidence>
<dbReference type="Pfam" id="PF25247">
    <property type="entry name" value="LbH_GLGC"/>
    <property type="match status" value="1"/>
</dbReference>
<dbReference type="SUPFAM" id="SSF53448">
    <property type="entry name" value="Nucleotide-diphospho-sugar transferases"/>
    <property type="match status" value="1"/>
</dbReference>
<sequence length="512" mass="58025">METRVLYEMNKIPDKNIFYIFHFSFFEIILLFTERKKNLNLIVFAFNKSYATVHFLTEIYPMGEKMNTLTMLRQRSSQVVETSDSQSVDMRQVASLILSGGEGTRLHPLTLARCKPAINFGGKYRLIDVPISNSLHAGCKKVFLLTQFLSSSLHQHVFQTYMQGPGAGSIEILTAEQKPSKKNWFQGTADAVRQNIDYLLESPFEYFLILSGDQLYNIDFQEMVHFAKKNDSDVVVATIPVNTQDAKRMGILKVDEQNSITSFYEKPQDNDLLQQLRSPSNILEKAGVASTGERVYLGSMGIYLFKRKALVELLSEDIREDFGKHLIPTKVASGKISAYLYTGYWEDIGTIETFYQANLALTETNPVFNFHNEARPIYTYRYDLPPAKFTTCQIQKSILCEGSIIEADEITHSLLGPRTVIGSGAIIRDSYLMGNDYYVSPVNDHCKLPSEPQIGENCIIKKAIIDKNVRIGKGVQLINKQQLTRYESEFVFIRDGIIVVPRGSVLPDGFIL</sequence>
<dbReference type="GO" id="GO:0008878">
    <property type="term" value="F:glucose-1-phosphate adenylyltransferase activity"/>
    <property type="evidence" value="ECO:0007669"/>
    <property type="project" value="UniProtKB-EC"/>
</dbReference>
<dbReference type="PATRIC" id="fig|362787.3.peg.126"/>
<proteinExistence type="inferred from homology"/>
<dbReference type="InterPro" id="IPR005836">
    <property type="entry name" value="ADP_Glu_pyroP_CS"/>
</dbReference>
<keyword evidence="7" id="KW-0119">Carbohydrate metabolism</keyword>
<evidence type="ECO:0000313" key="9">
    <source>
        <dbReference type="EMBL" id="KIC74398.1"/>
    </source>
</evidence>
<protein>
    <submittedName>
        <fullName evidence="9">Glucose-1-phosphate adenylyltransferase</fullName>
        <ecNumber evidence="9">2.7.7.27</ecNumber>
    </submittedName>
</protein>
<feature type="domain" description="Nucleotidyl transferase" evidence="8">
    <location>
        <begin position="95"/>
        <end position="363"/>
    </location>
</feature>
<dbReference type="Pfam" id="PF00483">
    <property type="entry name" value="NTP_transferase"/>
    <property type="match status" value="1"/>
</dbReference>
<dbReference type="Gene3D" id="3.90.550.10">
    <property type="entry name" value="Spore Coat Polysaccharide Biosynthesis Protein SpsA, Chain A"/>
    <property type="match status" value="1"/>
</dbReference>
<evidence type="ECO:0000313" key="10">
    <source>
        <dbReference type="Proteomes" id="UP000031465"/>
    </source>
</evidence>
<dbReference type="Gene3D" id="2.160.10.10">
    <property type="entry name" value="Hexapeptide repeat proteins"/>
    <property type="match status" value="1"/>
</dbReference>
<dbReference type="GO" id="GO:0005524">
    <property type="term" value="F:ATP binding"/>
    <property type="evidence" value="ECO:0007669"/>
    <property type="project" value="UniProtKB-KW"/>
</dbReference>
<comment type="similarity">
    <text evidence="1">Belongs to the bacterial/plant glucose-1-phosphate adenylyltransferase family.</text>
</comment>
<dbReference type="InterPro" id="IPR029044">
    <property type="entry name" value="Nucleotide-diphossugar_trans"/>
</dbReference>
<keyword evidence="4 9" id="KW-0548">Nucleotidyltransferase</keyword>
<evidence type="ECO:0000256" key="4">
    <source>
        <dbReference type="ARBA" id="ARBA00022695"/>
    </source>
</evidence>
<organism evidence="9 10">
    <name type="scientific">Candidatus Protochlamydia amoebophila</name>
    <dbReference type="NCBI Taxonomy" id="362787"/>
    <lineage>
        <taxon>Bacteria</taxon>
        <taxon>Pseudomonadati</taxon>
        <taxon>Chlamydiota</taxon>
        <taxon>Chlamydiia</taxon>
        <taxon>Parachlamydiales</taxon>
        <taxon>Parachlamydiaceae</taxon>
        <taxon>Candidatus Protochlamydia</taxon>
    </lineage>
</organism>